<evidence type="ECO:0000256" key="1">
    <source>
        <dbReference type="SAM" id="Phobius"/>
    </source>
</evidence>
<accession>A0A8S5UT86</accession>
<sequence length="70" mass="7560">MSKNERRQQRRERRQRALAAFGRYLDDLLALVGAGCLTAAAELRFGTAAALAVAGTAALVFSLVVARGRR</sequence>
<dbReference type="EMBL" id="BK016135">
    <property type="protein sequence ID" value="DAF97651.1"/>
    <property type="molecule type" value="Genomic_DNA"/>
</dbReference>
<organism evidence="2">
    <name type="scientific">Siphoviridae sp. ct4fm14</name>
    <dbReference type="NCBI Taxonomy" id="2825331"/>
    <lineage>
        <taxon>Viruses</taxon>
        <taxon>Duplodnaviria</taxon>
        <taxon>Heunggongvirae</taxon>
        <taxon>Uroviricota</taxon>
        <taxon>Caudoviricetes</taxon>
    </lineage>
</organism>
<keyword evidence="1" id="KW-0472">Membrane</keyword>
<feature type="transmembrane region" description="Helical" evidence="1">
    <location>
        <begin position="47"/>
        <end position="66"/>
    </location>
</feature>
<keyword evidence="1" id="KW-0812">Transmembrane</keyword>
<evidence type="ECO:0000313" key="2">
    <source>
        <dbReference type="EMBL" id="DAF97651.1"/>
    </source>
</evidence>
<feature type="transmembrane region" description="Helical" evidence="1">
    <location>
        <begin position="21"/>
        <end position="41"/>
    </location>
</feature>
<reference evidence="2" key="1">
    <citation type="journal article" date="2021" name="Proc. Natl. Acad. Sci. U.S.A.">
        <title>A Catalog of Tens of Thousands of Viruses from Human Metagenomes Reveals Hidden Associations with Chronic Diseases.</title>
        <authorList>
            <person name="Tisza M.J."/>
            <person name="Buck C.B."/>
        </authorList>
    </citation>
    <scope>NUCLEOTIDE SEQUENCE</scope>
    <source>
        <strain evidence="2">Ct4fm14</strain>
    </source>
</reference>
<keyword evidence="1" id="KW-1133">Transmembrane helix</keyword>
<protein>
    <submittedName>
        <fullName evidence="2">Uncharacterized protein</fullName>
    </submittedName>
</protein>
<proteinExistence type="predicted"/>
<name>A0A8S5UT86_9CAUD</name>